<accession>A0A9Q0EBU3</accession>
<dbReference type="Gene3D" id="2.10.25.10">
    <property type="entry name" value="Laminin"/>
    <property type="match status" value="9"/>
</dbReference>
<keyword evidence="7" id="KW-0106">Calcium</keyword>
<evidence type="ECO:0000256" key="6">
    <source>
        <dbReference type="ARBA" id="ARBA00022737"/>
    </source>
</evidence>
<dbReference type="InterPro" id="IPR049883">
    <property type="entry name" value="NOTCH1_EGF-like"/>
</dbReference>
<gene>
    <name evidence="12" type="ORF">NHX12_030307</name>
</gene>
<dbReference type="SMART" id="SM00179">
    <property type="entry name" value="EGF_CA"/>
    <property type="match status" value="8"/>
</dbReference>
<evidence type="ECO:0000256" key="4">
    <source>
        <dbReference type="ARBA" id="ARBA00022530"/>
    </source>
</evidence>
<evidence type="ECO:0000256" key="5">
    <source>
        <dbReference type="ARBA" id="ARBA00022536"/>
    </source>
</evidence>
<dbReference type="SMART" id="SM00181">
    <property type="entry name" value="EGF"/>
    <property type="match status" value="9"/>
</dbReference>
<evidence type="ECO:0000256" key="2">
    <source>
        <dbReference type="ARBA" id="ARBA00006127"/>
    </source>
</evidence>
<comment type="caution">
    <text evidence="12">The sequence shown here is derived from an EMBL/GenBank/DDBJ whole genome shotgun (WGS) entry which is preliminary data.</text>
</comment>
<dbReference type="PROSITE" id="PS00010">
    <property type="entry name" value="ASX_HYDROXYL"/>
    <property type="match status" value="4"/>
</dbReference>
<evidence type="ECO:0000259" key="11">
    <source>
        <dbReference type="PROSITE" id="PS50026"/>
    </source>
</evidence>
<dbReference type="InterPro" id="IPR018097">
    <property type="entry name" value="EGF_Ca-bd_CS"/>
</dbReference>
<dbReference type="FunFam" id="2.10.25.10:FF:000078">
    <property type="entry name" value="Fibulin-1"/>
    <property type="match status" value="2"/>
</dbReference>
<evidence type="ECO:0000256" key="9">
    <source>
        <dbReference type="ARBA" id="ARBA00023180"/>
    </source>
</evidence>
<dbReference type="InterPro" id="IPR000152">
    <property type="entry name" value="EGF-type_Asp/Asn_hydroxyl_site"/>
</dbReference>
<dbReference type="Pfam" id="PF07645">
    <property type="entry name" value="EGF_CA"/>
    <property type="match status" value="5"/>
</dbReference>
<dbReference type="InterPro" id="IPR000742">
    <property type="entry name" value="EGF"/>
</dbReference>
<keyword evidence="6" id="KW-0677">Repeat</keyword>
<dbReference type="OrthoDB" id="4062651at2759"/>
<dbReference type="SUPFAM" id="SSF57184">
    <property type="entry name" value="Growth factor receptor domain"/>
    <property type="match status" value="2"/>
</dbReference>
<feature type="domain" description="EGF-like" evidence="11">
    <location>
        <begin position="342"/>
        <end position="380"/>
    </location>
</feature>
<dbReference type="PROSITE" id="PS01186">
    <property type="entry name" value="EGF_2"/>
    <property type="match status" value="3"/>
</dbReference>
<dbReference type="GO" id="GO:0005509">
    <property type="term" value="F:calcium ion binding"/>
    <property type="evidence" value="ECO:0007669"/>
    <property type="project" value="InterPro"/>
</dbReference>
<evidence type="ECO:0000256" key="8">
    <source>
        <dbReference type="ARBA" id="ARBA00023157"/>
    </source>
</evidence>
<keyword evidence="8" id="KW-1015">Disulfide bond</keyword>
<keyword evidence="5 10" id="KW-0245">EGF-like domain</keyword>
<dbReference type="AlphaFoldDB" id="A0A9Q0EBU3"/>
<protein>
    <recommendedName>
        <fullName evidence="11">EGF-like domain-containing protein</fullName>
    </recommendedName>
</protein>
<name>A0A9Q0EBU3_9TELE</name>
<dbReference type="PANTHER" id="PTHR24034">
    <property type="entry name" value="EGF-LIKE DOMAIN-CONTAINING PROTEIN"/>
    <property type="match status" value="1"/>
</dbReference>
<dbReference type="PROSITE" id="PS01187">
    <property type="entry name" value="EGF_CA"/>
    <property type="match status" value="2"/>
</dbReference>
<dbReference type="Pfam" id="PF12662">
    <property type="entry name" value="cEGF"/>
    <property type="match status" value="2"/>
</dbReference>
<keyword evidence="3" id="KW-0964">Secreted</keyword>
<keyword evidence="9" id="KW-0325">Glycoprotein</keyword>
<dbReference type="EMBL" id="JANIIK010000046">
    <property type="protein sequence ID" value="KAJ3602555.1"/>
    <property type="molecule type" value="Genomic_DNA"/>
</dbReference>
<dbReference type="PANTHER" id="PTHR24034:SF158">
    <property type="entry name" value="FIBULIN 2"/>
    <property type="match status" value="1"/>
</dbReference>
<comment type="similarity">
    <text evidence="2">Belongs to the fibulin family.</text>
</comment>
<dbReference type="FunFam" id="2.10.25.10:FF:000139">
    <property type="entry name" value="Fibulin-1"/>
    <property type="match status" value="1"/>
</dbReference>
<dbReference type="PROSITE" id="PS50026">
    <property type="entry name" value="EGF_3"/>
    <property type="match status" value="3"/>
</dbReference>
<evidence type="ECO:0000256" key="10">
    <source>
        <dbReference type="PROSITE-ProRule" id="PRU00076"/>
    </source>
</evidence>
<feature type="domain" description="EGF-like" evidence="11">
    <location>
        <begin position="300"/>
        <end position="341"/>
    </location>
</feature>
<comment type="subcellular location">
    <subcellularLocation>
        <location evidence="1">Secreted</location>
        <location evidence="1">Extracellular space</location>
        <location evidence="1">Extracellular matrix</location>
    </subcellularLocation>
</comment>
<comment type="caution">
    <text evidence="10">Lacks conserved residue(s) required for the propagation of feature annotation.</text>
</comment>
<feature type="non-terminal residue" evidence="12">
    <location>
        <position position="1"/>
    </location>
</feature>
<dbReference type="InterPro" id="IPR009030">
    <property type="entry name" value="Growth_fac_rcpt_cys_sf"/>
</dbReference>
<keyword evidence="4" id="KW-0272">Extracellular matrix</keyword>
<dbReference type="SUPFAM" id="SSF57196">
    <property type="entry name" value="EGF/Laminin"/>
    <property type="match status" value="3"/>
</dbReference>
<evidence type="ECO:0000313" key="12">
    <source>
        <dbReference type="EMBL" id="KAJ3602555.1"/>
    </source>
</evidence>
<evidence type="ECO:0000256" key="3">
    <source>
        <dbReference type="ARBA" id="ARBA00022525"/>
    </source>
</evidence>
<dbReference type="FunFam" id="2.10.25.10:FF:000341">
    <property type="entry name" value="Fibulin 2"/>
    <property type="match status" value="1"/>
</dbReference>
<organism evidence="12 13">
    <name type="scientific">Muraenolepis orangiensis</name>
    <name type="common">Patagonian moray cod</name>
    <dbReference type="NCBI Taxonomy" id="630683"/>
    <lineage>
        <taxon>Eukaryota</taxon>
        <taxon>Metazoa</taxon>
        <taxon>Chordata</taxon>
        <taxon>Craniata</taxon>
        <taxon>Vertebrata</taxon>
        <taxon>Euteleostomi</taxon>
        <taxon>Actinopterygii</taxon>
        <taxon>Neopterygii</taxon>
        <taxon>Teleostei</taxon>
        <taxon>Neoteleostei</taxon>
        <taxon>Acanthomorphata</taxon>
        <taxon>Zeiogadaria</taxon>
        <taxon>Gadariae</taxon>
        <taxon>Gadiformes</taxon>
        <taxon>Muraenolepidoidei</taxon>
        <taxon>Muraenolepididae</taxon>
        <taxon>Muraenolepis</taxon>
    </lineage>
</organism>
<keyword evidence="13" id="KW-1185">Reference proteome</keyword>
<proteinExistence type="inferred from homology"/>
<dbReference type="CDD" id="cd00054">
    <property type="entry name" value="EGF_CA"/>
    <property type="match status" value="4"/>
</dbReference>
<dbReference type="Pfam" id="PF22914">
    <property type="entry name" value="Fibulin_C"/>
    <property type="match status" value="1"/>
</dbReference>
<dbReference type="Proteomes" id="UP001148018">
    <property type="component" value="Unassembled WGS sequence"/>
</dbReference>
<evidence type="ECO:0000313" key="13">
    <source>
        <dbReference type="Proteomes" id="UP001148018"/>
    </source>
</evidence>
<evidence type="ECO:0000256" key="1">
    <source>
        <dbReference type="ARBA" id="ARBA00004498"/>
    </source>
</evidence>
<dbReference type="InterPro" id="IPR026823">
    <property type="entry name" value="cEGF"/>
</dbReference>
<dbReference type="InterPro" id="IPR050751">
    <property type="entry name" value="ECM_structural_protein"/>
</dbReference>
<feature type="domain" description="EGF-like" evidence="11">
    <location>
        <begin position="257"/>
        <end position="299"/>
    </location>
</feature>
<dbReference type="InterPro" id="IPR055088">
    <property type="entry name" value="Fibulin_C"/>
</dbReference>
<dbReference type="InterPro" id="IPR001881">
    <property type="entry name" value="EGF-like_Ca-bd_dom"/>
</dbReference>
<reference evidence="12" key="1">
    <citation type="submission" date="2022-07" db="EMBL/GenBank/DDBJ databases">
        <title>Chromosome-level genome of Muraenolepis orangiensis.</title>
        <authorList>
            <person name="Kim J."/>
        </authorList>
    </citation>
    <scope>NUCLEOTIDE SEQUENCE</scope>
    <source>
        <strain evidence="12">KU_S4_2022</strain>
        <tissue evidence="12">Muscle</tissue>
    </source>
</reference>
<sequence length="586" mass="64553">YLGFPCGHIFLTCCEEEDGLDQVPLRRKERPMPDATPREAVAMVTRSRTTGTPARQEPLWRTTDWGKRTSMPWLQDGSPLLLLRGGPCSQQCAVVGGRYSCSCFPGYSLMSDRLSCDDVDECVSRVHSCGVGERCVNTVGSHVCERRLSCSAGYQARNGVCEDIDECMVRTHNCTGGLQCKNTDGSFVCSPKHKCLTGFKLDSHGNCIDINECSTLTESCSPGFTCINTVGSYTCQRQVVHCNQGYQSGPDGTRCIDVDECQMGSHRCGTGQICHNLPGSYRCDCQTGYQYDSIRKVCNDVNECWRYPGKLCSQTCENTPGSYQCACMTGFSLAYDGKNCEDLNECDRSPCSQECANIHGSYQCYCRQGFYLKEDGRTCEDIDECAQSIGNMCAFQCVNVPGSYQCACPTQGYAMSANGHTCKDIDECTTGGHNCSEGQSCYNLQGGFRCLSFSCPPAYKKVSDTRCERLPCPESAPAAECQNLPLRITDYQLHFQTNILTPAQIFRIGPSPAYAGDHVSVAVTRGNEEGYFSTRKLNGFTGAVYLQRQVRQAKDFRLDVEMRLLRQGSVTSFVARISVFITSSTL</sequence>
<dbReference type="FunFam" id="2.10.25.10:FF:000010">
    <property type="entry name" value="Pro-epidermal growth factor"/>
    <property type="match status" value="1"/>
</dbReference>
<evidence type="ECO:0000256" key="7">
    <source>
        <dbReference type="ARBA" id="ARBA00022837"/>
    </source>
</evidence>